<evidence type="ECO:0000259" key="1">
    <source>
        <dbReference type="Pfam" id="PF01717"/>
    </source>
</evidence>
<dbReference type="CDD" id="cd03311">
    <property type="entry name" value="CIMS_C_terminal_like"/>
    <property type="match status" value="1"/>
</dbReference>
<gene>
    <name evidence="2" type="ORF">BJX63DRAFT_441783</name>
</gene>
<dbReference type="PANTHER" id="PTHR43844">
    <property type="entry name" value="METHIONINE SYNTHASE"/>
    <property type="match status" value="1"/>
</dbReference>
<name>A0ABR4GRY5_9EURO</name>
<proteinExistence type="predicted"/>
<feature type="domain" description="Cobalamin-independent methionine synthase MetE C-terminal/archaeal" evidence="1">
    <location>
        <begin position="191"/>
        <end position="380"/>
    </location>
</feature>
<dbReference type="Gene3D" id="3.20.20.210">
    <property type="match status" value="1"/>
</dbReference>
<dbReference type="InterPro" id="IPR002629">
    <property type="entry name" value="Met_Synth_C/arc"/>
</dbReference>
<keyword evidence="2" id="KW-0489">Methyltransferase</keyword>
<evidence type="ECO:0000313" key="2">
    <source>
        <dbReference type="EMBL" id="KAL2801833.1"/>
    </source>
</evidence>
<evidence type="ECO:0000313" key="3">
    <source>
        <dbReference type="Proteomes" id="UP001610334"/>
    </source>
</evidence>
<dbReference type="Proteomes" id="UP001610334">
    <property type="component" value="Unassembled WGS sequence"/>
</dbReference>
<dbReference type="PANTHER" id="PTHR43844:SF2">
    <property type="entry name" value="SYNTHASE, VITAMIN-B12 INDEPENDENT, PUTATIVE (AFU_ORTHOLOGUE AFUA_3G12060)-RELATED"/>
    <property type="match status" value="1"/>
</dbReference>
<dbReference type="SUPFAM" id="SSF51726">
    <property type="entry name" value="UROD/MetE-like"/>
    <property type="match status" value="1"/>
</dbReference>
<protein>
    <submittedName>
        <fullName evidence="2">5-methyltetrahydropteroyltriglutamate-homocysteine methyltransferase</fullName>
    </submittedName>
</protein>
<keyword evidence="3" id="KW-1185">Reference proteome</keyword>
<dbReference type="InterPro" id="IPR038071">
    <property type="entry name" value="UROD/MetE-like_sf"/>
</dbReference>
<dbReference type="Pfam" id="PF01717">
    <property type="entry name" value="Meth_synt_2"/>
    <property type="match status" value="1"/>
</dbReference>
<dbReference type="EMBL" id="JBFXLT010000238">
    <property type="protein sequence ID" value="KAL2801833.1"/>
    <property type="molecule type" value="Genomic_DNA"/>
</dbReference>
<organism evidence="2 3">
    <name type="scientific">Aspergillus granulosus</name>
    <dbReference type="NCBI Taxonomy" id="176169"/>
    <lineage>
        <taxon>Eukaryota</taxon>
        <taxon>Fungi</taxon>
        <taxon>Dikarya</taxon>
        <taxon>Ascomycota</taxon>
        <taxon>Pezizomycotina</taxon>
        <taxon>Eurotiomycetes</taxon>
        <taxon>Eurotiomycetidae</taxon>
        <taxon>Eurotiales</taxon>
        <taxon>Aspergillaceae</taxon>
        <taxon>Aspergillus</taxon>
        <taxon>Aspergillus subgen. Nidulantes</taxon>
    </lineage>
</organism>
<sequence length="411" mass="45847">MPPPFRADQIGSLMRPDKLLSTLSGNDTPLSLQSTLRNQIYYSTEPLAEESESILNAATTEVVRKQQELGIKPITSGEYGRVVFFSGFFEHLEGMRIDRSISVLSGCRQGNPFIDFLKRINAPYLESVVAVGPICNGSKSQYLAEWQRLRHCLPEEQWKYCKMTVPAITWQHIHLAPGTVFTAQSGYTDDNAYFKDLSVAMANEWSLLYEAGLRNIQVDDPGLAYFLSDDMHTGCLEQGIDPEFLLDQYIWAHNLVLAKRPQDLHAGVHLCRGNLPDSVSLTAASYERISRKIFTQLDYDTFYLEYDSDKAGGFSPLRHVPEGKNVVLGLISTKSPDMENVEELIGRVYKAADVIASGQGRSREEVLDSLAISPQCGFSSNSAGSGKGMTVDRMWQKLQLVQEVAGRIWGC</sequence>
<comment type="caution">
    <text evidence="2">The sequence shown here is derived from an EMBL/GenBank/DDBJ whole genome shotgun (WGS) entry which is preliminary data.</text>
</comment>
<accession>A0ABR4GRY5</accession>
<reference evidence="2 3" key="1">
    <citation type="submission" date="2024-07" db="EMBL/GenBank/DDBJ databases">
        <title>Section-level genome sequencing and comparative genomics of Aspergillus sections Usti and Cavernicolus.</title>
        <authorList>
            <consortium name="Lawrence Berkeley National Laboratory"/>
            <person name="Nybo J.L."/>
            <person name="Vesth T.C."/>
            <person name="Theobald S."/>
            <person name="Frisvad J.C."/>
            <person name="Larsen T.O."/>
            <person name="Kjaerboelling I."/>
            <person name="Rothschild-Mancinelli K."/>
            <person name="Lyhne E.K."/>
            <person name="Kogle M.E."/>
            <person name="Barry K."/>
            <person name="Clum A."/>
            <person name="Na H."/>
            <person name="Ledsgaard L."/>
            <person name="Lin J."/>
            <person name="Lipzen A."/>
            <person name="Kuo A."/>
            <person name="Riley R."/>
            <person name="Mondo S."/>
            <person name="Labutti K."/>
            <person name="Haridas S."/>
            <person name="Pangalinan J."/>
            <person name="Salamov A.A."/>
            <person name="Simmons B.A."/>
            <person name="Magnuson J.K."/>
            <person name="Chen J."/>
            <person name="Drula E."/>
            <person name="Henrissat B."/>
            <person name="Wiebenga A."/>
            <person name="Lubbers R.J."/>
            <person name="Gomes A.C."/>
            <person name="Makela M.R."/>
            <person name="Stajich J."/>
            <person name="Grigoriev I.V."/>
            <person name="Mortensen U.H."/>
            <person name="De Vries R.P."/>
            <person name="Baker S.E."/>
            <person name="Andersen M.R."/>
        </authorList>
    </citation>
    <scope>NUCLEOTIDE SEQUENCE [LARGE SCALE GENOMIC DNA]</scope>
    <source>
        <strain evidence="2 3">CBS 588.65</strain>
    </source>
</reference>
<dbReference type="GO" id="GO:0008168">
    <property type="term" value="F:methyltransferase activity"/>
    <property type="evidence" value="ECO:0007669"/>
    <property type="project" value="UniProtKB-KW"/>
</dbReference>
<keyword evidence="2" id="KW-0808">Transferase</keyword>
<dbReference type="GO" id="GO:0032259">
    <property type="term" value="P:methylation"/>
    <property type="evidence" value="ECO:0007669"/>
    <property type="project" value="UniProtKB-KW"/>
</dbReference>